<feature type="signal peptide" evidence="2">
    <location>
        <begin position="1"/>
        <end position="19"/>
    </location>
</feature>
<dbReference type="InterPro" id="IPR008972">
    <property type="entry name" value="Cupredoxin"/>
</dbReference>
<protein>
    <recommendedName>
        <fullName evidence="5">Extracellular serine-rich protein</fullName>
    </recommendedName>
</protein>
<dbReference type="Proteomes" id="UP001303160">
    <property type="component" value="Unassembled WGS sequence"/>
</dbReference>
<dbReference type="EMBL" id="MU863981">
    <property type="protein sequence ID" value="KAK4196585.1"/>
    <property type="molecule type" value="Genomic_DNA"/>
</dbReference>
<feature type="chain" id="PRO_5042918507" description="Extracellular serine-rich protein" evidence="2">
    <location>
        <begin position="20"/>
        <end position="638"/>
    </location>
</feature>
<dbReference type="PANTHER" id="PTHR34883:SF15">
    <property type="entry name" value="EXTRACELLULAR SERINE-RICH PROTEIN"/>
    <property type="match status" value="1"/>
</dbReference>
<reference evidence="3" key="2">
    <citation type="submission" date="2023-05" db="EMBL/GenBank/DDBJ databases">
        <authorList>
            <consortium name="Lawrence Berkeley National Laboratory"/>
            <person name="Steindorff A."/>
            <person name="Hensen N."/>
            <person name="Bonometti L."/>
            <person name="Westerberg I."/>
            <person name="Brannstrom I.O."/>
            <person name="Guillou S."/>
            <person name="Cros-Aarteil S."/>
            <person name="Calhoun S."/>
            <person name="Haridas S."/>
            <person name="Kuo A."/>
            <person name="Mondo S."/>
            <person name="Pangilinan J."/>
            <person name="Riley R."/>
            <person name="Labutti K."/>
            <person name="Andreopoulos B."/>
            <person name="Lipzen A."/>
            <person name="Chen C."/>
            <person name="Yanf M."/>
            <person name="Daum C."/>
            <person name="Ng V."/>
            <person name="Clum A."/>
            <person name="Ohm R."/>
            <person name="Martin F."/>
            <person name="Silar P."/>
            <person name="Natvig D."/>
            <person name="Lalanne C."/>
            <person name="Gautier V."/>
            <person name="Ament-Velasquez S.L."/>
            <person name="Kruys A."/>
            <person name="Hutchinson M.I."/>
            <person name="Powell A.J."/>
            <person name="Barry K."/>
            <person name="Miller A.N."/>
            <person name="Grigoriev I.V."/>
            <person name="Debuchy R."/>
            <person name="Gladieux P."/>
            <person name="Thoren M.H."/>
            <person name="Johannesson H."/>
        </authorList>
    </citation>
    <scope>NUCLEOTIDE SEQUENCE</scope>
    <source>
        <strain evidence="3">CBS 315.58</strain>
    </source>
</reference>
<evidence type="ECO:0000313" key="4">
    <source>
        <dbReference type="Proteomes" id="UP001303160"/>
    </source>
</evidence>
<reference evidence="3" key="1">
    <citation type="journal article" date="2023" name="Mol. Phylogenet. Evol.">
        <title>Genome-scale phylogeny and comparative genomics of the fungal order Sordariales.</title>
        <authorList>
            <person name="Hensen N."/>
            <person name="Bonometti L."/>
            <person name="Westerberg I."/>
            <person name="Brannstrom I.O."/>
            <person name="Guillou S."/>
            <person name="Cros-Aarteil S."/>
            <person name="Calhoun S."/>
            <person name="Haridas S."/>
            <person name="Kuo A."/>
            <person name="Mondo S."/>
            <person name="Pangilinan J."/>
            <person name="Riley R."/>
            <person name="LaButti K."/>
            <person name="Andreopoulos B."/>
            <person name="Lipzen A."/>
            <person name="Chen C."/>
            <person name="Yan M."/>
            <person name="Daum C."/>
            <person name="Ng V."/>
            <person name="Clum A."/>
            <person name="Steindorff A."/>
            <person name="Ohm R.A."/>
            <person name="Martin F."/>
            <person name="Silar P."/>
            <person name="Natvig D.O."/>
            <person name="Lalanne C."/>
            <person name="Gautier V."/>
            <person name="Ament-Velasquez S.L."/>
            <person name="Kruys A."/>
            <person name="Hutchinson M.I."/>
            <person name="Powell A.J."/>
            <person name="Barry K."/>
            <person name="Miller A.N."/>
            <person name="Grigoriev I.V."/>
            <person name="Debuchy R."/>
            <person name="Gladieux P."/>
            <person name="Hiltunen Thoren M."/>
            <person name="Johannesson H."/>
        </authorList>
    </citation>
    <scope>NUCLEOTIDE SEQUENCE</scope>
    <source>
        <strain evidence="3">CBS 315.58</strain>
    </source>
</reference>
<dbReference type="PANTHER" id="PTHR34883">
    <property type="entry name" value="SERINE-RICH PROTEIN, PUTATIVE-RELATED-RELATED"/>
    <property type="match status" value="1"/>
</dbReference>
<evidence type="ECO:0000256" key="2">
    <source>
        <dbReference type="SAM" id="SignalP"/>
    </source>
</evidence>
<evidence type="ECO:0000313" key="3">
    <source>
        <dbReference type="EMBL" id="KAK4196585.1"/>
    </source>
</evidence>
<proteinExistence type="predicted"/>
<evidence type="ECO:0000256" key="1">
    <source>
        <dbReference type="SAM" id="MobiDB-lite"/>
    </source>
</evidence>
<gene>
    <name evidence="3" type="ORF">QBC40DRAFT_313136</name>
</gene>
<name>A0AAN7AT41_9PEZI</name>
<dbReference type="SUPFAM" id="SSF49503">
    <property type="entry name" value="Cupredoxins"/>
    <property type="match status" value="2"/>
</dbReference>
<accession>A0AAN7AT41</accession>
<keyword evidence="4" id="KW-1185">Reference proteome</keyword>
<evidence type="ECO:0008006" key="5">
    <source>
        <dbReference type="Google" id="ProtNLM"/>
    </source>
</evidence>
<dbReference type="Gene3D" id="2.60.40.420">
    <property type="entry name" value="Cupredoxins - blue copper proteins"/>
    <property type="match status" value="2"/>
</dbReference>
<keyword evidence="2" id="KW-0732">Signal</keyword>
<sequence>MRFSTSSLSALSLAGLAQAAHHQVTVGKGGELKFVPEVVKAQKHDTITYTFFAKNHSVAQSSFDKPCQPIDGAIFSGFVPSDSQDVASRTTFTITVEDDKPIWLYCSQTTGDHCKKGMVHAINPPESGNTIDAYKEKAKNAPQSTSPHDGLPQIGRREISVDVGKGGLKFDPDNIVEPVGTYVKFNFSPKNHSVVQSTFDKPCQLLERGFSSGHIPTKEGTVSPATFNIQIENTKPVWFYCAQPNGNHCQSGMVGSINAPTEGNTLAAFVEKAKTAPTPSTIDPYAPLGGIILVNGKEVKTFNGNELPAEFREGNNNGDSTTITPSATHSTPPAASQTLPAWGSPDVPDYFADKAGGHKPKHWNWAEKLSPSATAFLQLHLQIENLITHLLWESYLKLETAGEWKGVYPQTIVDSIGAWAAQSVLHSATTATVMEHYQIKPHGGCKWKLPLDGGVKGFLEAWNSLNLVQIGALIDMSSQIAKEDPFLVPVLLAQVGAKSRAAGVVNMMRNHLASAAPREIGVPVPLAWSYVLGNFVESCPAEVEVEGVEKAWPGVKVAEVEEAGETKVTVEYEGSGEHWVAWIGPWGELEYAKVEGGKQVSVPKGWTGDVFVVIVDEEGVGLGEIAKHVVAGPEQVWL</sequence>
<feature type="region of interest" description="Disordered" evidence="1">
    <location>
        <begin position="310"/>
        <end position="338"/>
    </location>
</feature>
<feature type="compositionally biased region" description="Polar residues" evidence="1">
    <location>
        <begin position="314"/>
        <end position="338"/>
    </location>
</feature>
<organism evidence="3 4">
    <name type="scientific">Triangularia verruculosa</name>
    <dbReference type="NCBI Taxonomy" id="2587418"/>
    <lineage>
        <taxon>Eukaryota</taxon>
        <taxon>Fungi</taxon>
        <taxon>Dikarya</taxon>
        <taxon>Ascomycota</taxon>
        <taxon>Pezizomycotina</taxon>
        <taxon>Sordariomycetes</taxon>
        <taxon>Sordariomycetidae</taxon>
        <taxon>Sordariales</taxon>
        <taxon>Podosporaceae</taxon>
        <taxon>Triangularia</taxon>
    </lineage>
</organism>
<dbReference type="CDD" id="cd00920">
    <property type="entry name" value="Cupredoxin"/>
    <property type="match status" value="2"/>
</dbReference>
<comment type="caution">
    <text evidence="3">The sequence shown here is derived from an EMBL/GenBank/DDBJ whole genome shotgun (WGS) entry which is preliminary data.</text>
</comment>
<dbReference type="InterPro" id="IPR052953">
    <property type="entry name" value="Ser-rich/MCO-related"/>
</dbReference>
<dbReference type="AlphaFoldDB" id="A0AAN7AT41"/>